<keyword evidence="1" id="KW-0812">Transmembrane</keyword>
<keyword evidence="1" id="KW-1133">Transmembrane helix</keyword>
<name>A0A834AQ67_9CHIR</name>
<dbReference type="AlphaFoldDB" id="A0A834AQ67"/>
<organism evidence="2 3">
    <name type="scientific">Phyllostomus discolor</name>
    <name type="common">pale spear-nosed bat</name>
    <dbReference type="NCBI Taxonomy" id="89673"/>
    <lineage>
        <taxon>Eukaryota</taxon>
        <taxon>Metazoa</taxon>
        <taxon>Chordata</taxon>
        <taxon>Craniata</taxon>
        <taxon>Vertebrata</taxon>
        <taxon>Euteleostomi</taxon>
        <taxon>Mammalia</taxon>
        <taxon>Eutheria</taxon>
        <taxon>Laurasiatheria</taxon>
        <taxon>Chiroptera</taxon>
        <taxon>Yangochiroptera</taxon>
        <taxon>Phyllostomidae</taxon>
        <taxon>Phyllostominae</taxon>
        <taxon>Phyllostomus</taxon>
    </lineage>
</organism>
<evidence type="ECO:0000256" key="1">
    <source>
        <dbReference type="SAM" id="Phobius"/>
    </source>
</evidence>
<evidence type="ECO:0000313" key="2">
    <source>
        <dbReference type="EMBL" id="KAF6114929.1"/>
    </source>
</evidence>
<dbReference type="Proteomes" id="UP000664940">
    <property type="component" value="Unassembled WGS sequence"/>
</dbReference>
<reference evidence="2 3" key="1">
    <citation type="journal article" date="2020" name="Nature">
        <title>Six reference-quality genomes reveal evolution of bat adaptations.</title>
        <authorList>
            <person name="Jebb D."/>
            <person name="Huang Z."/>
            <person name="Pippel M."/>
            <person name="Hughes G.M."/>
            <person name="Lavrichenko K."/>
            <person name="Devanna P."/>
            <person name="Winkler S."/>
            <person name="Jermiin L.S."/>
            <person name="Skirmuntt E.C."/>
            <person name="Katzourakis A."/>
            <person name="Burkitt-Gray L."/>
            <person name="Ray D.A."/>
            <person name="Sullivan K.A.M."/>
            <person name="Roscito J.G."/>
            <person name="Kirilenko B.M."/>
            <person name="Davalos L.M."/>
            <person name="Corthals A.P."/>
            <person name="Power M.L."/>
            <person name="Jones G."/>
            <person name="Ransome R.D."/>
            <person name="Dechmann D.K.N."/>
            <person name="Locatelli A.G."/>
            <person name="Puechmaille S.J."/>
            <person name="Fedrigo O."/>
            <person name="Jarvis E.D."/>
            <person name="Hiller M."/>
            <person name="Vernes S.C."/>
            <person name="Myers E.W."/>
            <person name="Teeling E.C."/>
        </authorList>
    </citation>
    <scope>NUCLEOTIDE SEQUENCE [LARGE SCALE GENOMIC DNA]</scope>
    <source>
        <strain evidence="2">Bat1K_MPI-CBG_1</strain>
    </source>
</reference>
<gene>
    <name evidence="2" type="ORF">HJG60_012740</name>
</gene>
<evidence type="ECO:0000313" key="3">
    <source>
        <dbReference type="Proteomes" id="UP000664940"/>
    </source>
</evidence>
<keyword evidence="1" id="KW-0472">Membrane</keyword>
<sequence>MEARSVMEGTRMEVFQLYKFLWVGSAVWIKTEFFMSVPVGLCYLAWSRLKHTCLLTEHASVAWNVLLFFPRCLILIPELL</sequence>
<comment type="caution">
    <text evidence="2">The sequence shown here is derived from an EMBL/GenBank/DDBJ whole genome shotgun (WGS) entry which is preliminary data.</text>
</comment>
<proteinExistence type="predicted"/>
<protein>
    <submittedName>
        <fullName evidence="2">Methyl-CpG binding domain protein 5</fullName>
    </submittedName>
</protein>
<accession>A0A834AQ67</accession>
<feature type="transmembrane region" description="Helical" evidence="1">
    <location>
        <begin position="20"/>
        <end position="46"/>
    </location>
</feature>
<dbReference type="EMBL" id="JABVXQ010000004">
    <property type="protein sequence ID" value="KAF6114929.1"/>
    <property type="molecule type" value="Genomic_DNA"/>
</dbReference>